<dbReference type="PIRSF" id="PIRSF015034">
    <property type="entry name" value="YacH"/>
    <property type="match status" value="1"/>
</dbReference>
<dbReference type="GO" id="GO:0008270">
    <property type="term" value="F:zinc ion binding"/>
    <property type="evidence" value="ECO:0007669"/>
    <property type="project" value="TreeGrafter"/>
</dbReference>
<dbReference type="PANTHER" id="PTHR38430">
    <property type="entry name" value="PROTEIN-ARGININE KINASE ACTIVATOR PROTEIN"/>
    <property type="match status" value="1"/>
</dbReference>
<name>A0A285D785_9BACI</name>
<reference evidence="3 4" key="1">
    <citation type="submission" date="2017-08" db="EMBL/GenBank/DDBJ databases">
        <authorList>
            <person name="de Groot N.N."/>
        </authorList>
    </citation>
    <scope>NUCLEOTIDE SEQUENCE [LARGE SCALE GENOMIC DNA]</scope>
    <source>
        <strain evidence="3 4">JC228</strain>
    </source>
</reference>
<accession>A0A285D785</accession>
<dbReference type="EMBL" id="OAOP01000014">
    <property type="protein sequence ID" value="SNX75674.1"/>
    <property type="molecule type" value="Genomic_DNA"/>
</dbReference>
<dbReference type="GO" id="GO:1990169">
    <property type="term" value="P:stress response to copper ion"/>
    <property type="evidence" value="ECO:0007669"/>
    <property type="project" value="TreeGrafter"/>
</dbReference>
<dbReference type="GO" id="GO:1990170">
    <property type="term" value="P:stress response to cadmium ion"/>
    <property type="evidence" value="ECO:0007669"/>
    <property type="project" value="TreeGrafter"/>
</dbReference>
<dbReference type="Proteomes" id="UP000219546">
    <property type="component" value="Unassembled WGS sequence"/>
</dbReference>
<dbReference type="SUPFAM" id="SSF46600">
    <property type="entry name" value="C-terminal UvrC-binding domain of UvrB"/>
    <property type="match status" value="1"/>
</dbReference>
<dbReference type="Gene3D" id="4.10.860.10">
    <property type="entry name" value="UVR domain"/>
    <property type="match status" value="1"/>
</dbReference>
<feature type="coiled-coil region" evidence="1">
    <location>
        <begin position="134"/>
        <end position="173"/>
    </location>
</feature>
<dbReference type="OrthoDB" id="9788704at2"/>
<dbReference type="AlphaFoldDB" id="A0A285D785"/>
<keyword evidence="3" id="KW-0418">Kinase</keyword>
<evidence type="ECO:0000256" key="1">
    <source>
        <dbReference type="SAM" id="Coils"/>
    </source>
</evidence>
<evidence type="ECO:0000313" key="3">
    <source>
        <dbReference type="EMBL" id="SNX75674.1"/>
    </source>
</evidence>
<dbReference type="PROSITE" id="PS50151">
    <property type="entry name" value="UVR"/>
    <property type="match status" value="1"/>
</dbReference>
<dbReference type="GO" id="GO:0016301">
    <property type="term" value="F:kinase activity"/>
    <property type="evidence" value="ECO:0007669"/>
    <property type="project" value="UniProtKB-KW"/>
</dbReference>
<feature type="domain" description="UVR" evidence="2">
    <location>
        <begin position="138"/>
        <end position="173"/>
    </location>
</feature>
<protein>
    <submittedName>
        <fullName evidence="3">Protein arginine kinase activator</fullName>
    </submittedName>
</protein>
<dbReference type="InterPro" id="IPR001943">
    <property type="entry name" value="UVR_dom"/>
</dbReference>
<organism evidence="3 4">
    <name type="scientific">Bacillus oleivorans</name>
    <dbReference type="NCBI Taxonomy" id="1448271"/>
    <lineage>
        <taxon>Bacteria</taxon>
        <taxon>Bacillati</taxon>
        <taxon>Bacillota</taxon>
        <taxon>Bacilli</taxon>
        <taxon>Bacillales</taxon>
        <taxon>Bacillaceae</taxon>
        <taxon>Bacillus</taxon>
    </lineage>
</organism>
<dbReference type="GO" id="GO:0050897">
    <property type="term" value="F:cobalt ion binding"/>
    <property type="evidence" value="ECO:0007669"/>
    <property type="project" value="TreeGrafter"/>
</dbReference>
<gene>
    <name evidence="3" type="ORF">SAMN05877753_11486</name>
</gene>
<dbReference type="InterPro" id="IPR036876">
    <property type="entry name" value="UVR_dom_sf"/>
</dbReference>
<keyword evidence="1" id="KW-0175">Coiled coil</keyword>
<dbReference type="GO" id="GO:0005507">
    <property type="term" value="F:copper ion binding"/>
    <property type="evidence" value="ECO:0007669"/>
    <property type="project" value="TreeGrafter"/>
</dbReference>
<sequence length="183" mass="20581">MICQECHERPATLHLTKIINGEKTEVHLCEHCAHEKGEVFMFQAGPGFSVHHLLAGMLNGQHFLQNSKQEPFVHPASLQCETCGLTYHKFAQLGKFGCADCYESFKPALEPILKRFHAGNTIHHGKVPERAGGSIHLRKKLQELKSQLEQLIADEEFEKAAIVRDEIRTLEKEITSDSKGGEE</sequence>
<keyword evidence="3" id="KW-0808">Transferase</keyword>
<keyword evidence="4" id="KW-1185">Reference proteome</keyword>
<dbReference type="Pfam" id="PF02151">
    <property type="entry name" value="UVR"/>
    <property type="match status" value="1"/>
</dbReference>
<dbReference type="GO" id="GO:0046870">
    <property type="term" value="F:cadmium ion binding"/>
    <property type="evidence" value="ECO:0007669"/>
    <property type="project" value="TreeGrafter"/>
</dbReference>
<dbReference type="PANTHER" id="PTHR38430:SF1">
    <property type="entry name" value="PROTEIN-ARGININE KINASE ACTIVATOR PROTEIN"/>
    <property type="match status" value="1"/>
</dbReference>
<evidence type="ECO:0000259" key="2">
    <source>
        <dbReference type="PROSITE" id="PS50151"/>
    </source>
</evidence>
<dbReference type="RefSeq" id="WP_097160735.1">
    <property type="nucleotide sequence ID" value="NZ_JBEPMQ010000018.1"/>
</dbReference>
<dbReference type="InterPro" id="IPR025542">
    <property type="entry name" value="YacH"/>
</dbReference>
<proteinExistence type="predicted"/>
<evidence type="ECO:0000313" key="4">
    <source>
        <dbReference type="Proteomes" id="UP000219546"/>
    </source>
</evidence>